<keyword evidence="2" id="KW-1185">Reference proteome</keyword>
<evidence type="ECO:0000313" key="2">
    <source>
        <dbReference type="Proteomes" id="UP000028990"/>
    </source>
</evidence>
<evidence type="ECO:0000313" key="1">
    <source>
        <dbReference type="EMBL" id="KFO23634.1"/>
    </source>
</evidence>
<dbReference type="EMBL" id="KN123755">
    <property type="protein sequence ID" value="KFO23634.1"/>
    <property type="molecule type" value="Genomic_DNA"/>
</dbReference>
<dbReference type="AlphaFoldDB" id="A0A091CVH4"/>
<name>A0A091CVH4_FUKDA</name>
<accession>A0A091CVH4</accession>
<dbReference type="Proteomes" id="UP000028990">
    <property type="component" value="Unassembled WGS sequence"/>
</dbReference>
<sequence length="154" mass="16976">MVLAAPQNTLVLSTRSPQILPTGRIQAVAPQGVQVHLGERTTLSSETSAEESGVDQNPLRPVVANLRRACPGQLFATTEDPKRFAITATILEPKHRHRRHQTRFRVNRNDASTTWLVENMGILNLLSLECLPNAYGDMLEMGGYSSEERSGSEV</sequence>
<proteinExistence type="predicted"/>
<protein>
    <submittedName>
        <fullName evidence="1">Uncharacterized protein</fullName>
    </submittedName>
</protein>
<gene>
    <name evidence="1" type="ORF">H920_14838</name>
</gene>
<reference evidence="1 2" key="1">
    <citation type="submission" date="2013-11" db="EMBL/GenBank/DDBJ databases">
        <title>The Damaraland mole rat (Fukomys damarensis) genome and evolution of African mole rats.</title>
        <authorList>
            <person name="Gladyshev V.N."/>
            <person name="Fang X."/>
        </authorList>
    </citation>
    <scope>NUCLEOTIDE SEQUENCE [LARGE SCALE GENOMIC DNA]</scope>
    <source>
        <tissue evidence="1">Liver</tissue>
    </source>
</reference>
<organism evidence="1 2">
    <name type="scientific">Fukomys damarensis</name>
    <name type="common">Damaraland mole rat</name>
    <name type="synonym">Cryptomys damarensis</name>
    <dbReference type="NCBI Taxonomy" id="885580"/>
    <lineage>
        <taxon>Eukaryota</taxon>
        <taxon>Metazoa</taxon>
        <taxon>Chordata</taxon>
        <taxon>Craniata</taxon>
        <taxon>Vertebrata</taxon>
        <taxon>Euteleostomi</taxon>
        <taxon>Mammalia</taxon>
        <taxon>Eutheria</taxon>
        <taxon>Euarchontoglires</taxon>
        <taxon>Glires</taxon>
        <taxon>Rodentia</taxon>
        <taxon>Hystricomorpha</taxon>
        <taxon>Bathyergidae</taxon>
        <taxon>Fukomys</taxon>
    </lineage>
</organism>